<dbReference type="SUPFAM" id="SSF56112">
    <property type="entry name" value="Protein kinase-like (PK-like)"/>
    <property type="match status" value="1"/>
</dbReference>
<dbReference type="InterPro" id="IPR008271">
    <property type="entry name" value="Ser/Thr_kinase_AS"/>
</dbReference>
<sequence length="274" mass="31611">MTLNELDERYIIIKDSTSIKSKSNSIKPKLSSIRPTIIPIREDNKKSSKSSESSESSKKPITKPFTTTSNVHNDKQQYEESSYLKDSINTKKEKYENATKFLTGESRVKNSIVNLDDYECFEKLNSGSYGDVYIVSHRQTHEKYAAKVSKFRLNRDTMKGDIREINILSQMKHPSIVEMKGVSFQNFAKESHITIIMEYMKHGSLQQILEKERKGQVSFEYNNTNRQIIITGIANGMKYLHSHNIIHRDLKPGNILIDSKFHPKITDFGTSKFF</sequence>
<dbReference type="GO" id="GO:0010506">
    <property type="term" value="P:regulation of autophagy"/>
    <property type="evidence" value="ECO:0007669"/>
    <property type="project" value="InterPro"/>
</dbReference>
<comment type="caution">
    <text evidence="3">The sequence shown here is derived from an EMBL/GenBank/DDBJ whole genome shotgun (WGS) entry which is preliminary data.</text>
</comment>
<dbReference type="InterPro" id="IPR045269">
    <property type="entry name" value="Atg1-like"/>
</dbReference>
<protein>
    <recommendedName>
        <fullName evidence="2">Protein kinase domain-containing protein</fullName>
    </recommendedName>
</protein>
<dbReference type="InterPro" id="IPR011009">
    <property type="entry name" value="Kinase-like_dom_sf"/>
</dbReference>
<dbReference type="AlphaFoldDB" id="A0A1J4JBU7"/>
<keyword evidence="4" id="KW-1185">Reference proteome</keyword>
<dbReference type="PANTHER" id="PTHR24348">
    <property type="entry name" value="SERINE/THREONINE-PROTEIN KINASE UNC-51-RELATED"/>
    <property type="match status" value="1"/>
</dbReference>
<evidence type="ECO:0000313" key="3">
    <source>
        <dbReference type="EMBL" id="OHS96662.1"/>
    </source>
</evidence>
<accession>A0A1J4JBU7</accession>
<dbReference type="Proteomes" id="UP000179807">
    <property type="component" value="Unassembled WGS sequence"/>
</dbReference>
<dbReference type="PROSITE" id="PS50011">
    <property type="entry name" value="PROTEIN_KINASE_DOM"/>
    <property type="match status" value="1"/>
</dbReference>
<gene>
    <name evidence="3" type="ORF">TRFO_09815</name>
</gene>
<evidence type="ECO:0000259" key="2">
    <source>
        <dbReference type="PROSITE" id="PS50011"/>
    </source>
</evidence>
<dbReference type="GeneID" id="94829778"/>
<evidence type="ECO:0000256" key="1">
    <source>
        <dbReference type="SAM" id="MobiDB-lite"/>
    </source>
</evidence>
<dbReference type="RefSeq" id="XP_068349799.1">
    <property type="nucleotide sequence ID" value="XM_068495074.1"/>
</dbReference>
<dbReference type="GO" id="GO:0005524">
    <property type="term" value="F:ATP binding"/>
    <property type="evidence" value="ECO:0007669"/>
    <property type="project" value="InterPro"/>
</dbReference>
<dbReference type="EMBL" id="MLAK01001160">
    <property type="protein sequence ID" value="OHS96662.1"/>
    <property type="molecule type" value="Genomic_DNA"/>
</dbReference>
<feature type="domain" description="Protein kinase" evidence="2">
    <location>
        <begin position="118"/>
        <end position="274"/>
    </location>
</feature>
<dbReference type="GO" id="GO:0005737">
    <property type="term" value="C:cytoplasm"/>
    <property type="evidence" value="ECO:0007669"/>
    <property type="project" value="TreeGrafter"/>
</dbReference>
<dbReference type="VEuPathDB" id="TrichDB:TRFO_09815"/>
<dbReference type="Pfam" id="PF00069">
    <property type="entry name" value="Pkinase"/>
    <property type="match status" value="1"/>
</dbReference>
<name>A0A1J4JBU7_9EUKA</name>
<dbReference type="GO" id="GO:0004674">
    <property type="term" value="F:protein serine/threonine kinase activity"/>
    <property type="evidence" value="ECO:0007669"/>
    <property type="project" value="InterPro"/>
</dbReference>
<dbReference type="OrthoDB" id="10252354at2759"/>
<dbReference type="SMART" id="SM00220">
    <property type="entry name" value="S_TKc"/>
    <property type="match status" value="1"/>
</dbReference>
<reference evidence="3" key="1">
    <citation type="submission" date="2016-10" db="EMBL/GenBank/DDBJ databases">
        <authorList>
            <person name="Benchimol M."/>
            <person name="Almeida L.G."/>
            <person name="Vasconcelos A.T."/>
            <person name="Perreira-Neves A."/>
            <person name="Rosa I.A."/>
            <person name="Tasca T."/>
            <person name="Bogo M.R."/>
            <person name="de Souza W."/>
        </authorList>
    </citation>
    <scope>NUCLEOTIDE SEQUENCE [LARGE SCALE GENOMIC DNA]</scope>
    <source>
        <strain evidence="3">K</strain>
    </source>
</reference>
<feature type="region of interest" description="Disordered" evidence="1">
    <location>
        <begin position="21"/>
        <end position="84"/>
    </location>
</feature>
<dbReference type="CDD" id="cd00180">
    <property type="entry name" value="PKc"/>
    <property type="match status" value="1"/>
</dbReference>
<organism evidence="3 4">
    <name type="scientific">Tritrichomonas foetus</name>
    <dbReference type="NCBI Taxonomy" id="1144522"/>
    <lineage>
        <taxon>Eukaryota</taxon>
        <taxon>Metamonada</taxon>
        <taxon>Parabasalia</taxon>
        <taxon>Tritrichomonadida</taxon>
        <taxon>Tritrichomonadidae</taxon>
        <taxon>Tritrichomonas</taxon>
    </lineage>
</organism>
<proteinExistence type="predicted"/>
<dbReference type="PROSITE" id="PS00108">
    <property type="entry name" value="PROTEIN_KINASE_ST"/>
    <property type="match status" value="1"/>
</dbReference>
<feature type="compositionally biased region" description="Low complexity" evidence="1">
    <location>
        <begin position="21"/>
        <end position="33"/>
    </location>
</feature>
<dbReference type="InterPro" id="IPR000719">
    <property type="entry name" value="Prot_kinase_dom"/>
</dbReference>
<evidence type="ECO:0000313" key="4">
    <source>
        <dbReference type="Proteomes" id="UP000179807"/>
    </source>
</evidence>
<dbReference type="Gene3D" id="1.10.510.10">
    <property type="entry name" value="Transferase(Phosphotransferase) domain 1"/>
    <property type="match status" value="1"/>
</dbReference>